<dbReference type="PANTHER" id="PTHR38011:SF7">
    <property type="entry name" value="2,5-DIAMINO-6-RIBOSYLAMINO-4(3H)-PYRIMIDINONE 5'-PHOSPHATE REDUCTASE"/>
    <property type="match status" value="1"/>
</dbReference>
<dbReference type="Gene3D" id="3.40.430.10">
    <property type="entry name" value="Dihydrofolate Reductase, subunit A"/>
    <property type="match status" value="1"/>
</dbReference>
<dbReference type="UniPathway" id="UPA00275"/>
<sequence>MEKSRPYVILSAAISIDGKIATRTGKSNLSSRKDLVRVHNLRKSVDAVLVGKNTVNVDDPLLTVRYVKGKNPIRIILDSKGSLSIKSNVVKTAKKIPTMLVVSENSSKNVKKFTTKGVQVIRCGKKKIDIKKLLKILGKKGIKKIAVEGGGTTNWYFFKEKLVDEIVVTITPYVLGGSTAISLVEGVGFGKISNSFKLKKIEKIQNEIVLHYMS</sequence>
<keyword evidence="6 11" id="KW-0560">Oxidoreductase</keyword>
<dbReference type="InterPro" id="IPR002734">
    <property type="entry name" value="RibDG_C"/>
</dbReference>
<keyword evidence="12" id="KW-1185">Reference proteome</keyword>
<dbReference type="GO" id="GO:0050661">
    <property type="term" value="F:NADP binding"/>
    <property type="evidence" value="ECO:0007669"/>
    <property type="project" value="InterPro"/>
</dbReference>
<evidence type="ECO:0000256" key="9">
    <source>
        <dbReference type="NCBIfam" id="TIGR01508"/>
    </source>
</evidence>
<dbReference type="InterPro" id="IPR050765">
    <property type="entry name" value="Riboflavin_Biosynth_HTPR"/>
</dbReference>
<dbReference type="AlphaFoldDB" id="A0A128A5W6"/>
<dbReference type="EC" id="1.1.1.302" evidence="9"/>
<dbReference type="GO" id="GO:0009231">
    <property type="term" value="P:riboflavin biosynthetic process"/>
    <property type="evidence" value="ECO:0007669"/>
    <property type="project" value="UniProtKB-UniPathway"/>
</dbReference>
<comment type="pathway">
    <text evidence="1">Cofactor biosynthesis; riboflavin biosynthesis.</text>
</comment>
<dbReference type="KEGG" id="ndv:NDEV_1966"/>
<dbReference type="PANTHER" id="PTHR38011">
    <property type="entry name" value="DIHYDROFOLATE REDUCTASE FAMILY PROTEIN (AFU_ORTHOLOGUE AFUA_8G06820)"/>
    <property type="match status" value="1"/>
</dbReference>
<dbReference type="InterPro" id="IPR024072">
    <property type="entry name" value="DHFR-like_dom_sf"/>
</dbReference>
<dbReference type="InterPro" id="IPR006401">
    <property type="entry name" value="Rib_reduct_arc"/>
</dbReference>
<proteinExistence type="inferred from homology"/>
<keyword evidence="4" id="KW-0686">Riboflavin biosynthesis</keyword>
<keyword evidence="5" id="KW-0521">NADP</keyword>
<dbReference type="NCBIfam" id="TIGR01508">
    <property type="entry name" value="rib_reduct_arch"/>
    <property type="match status" value="1"/>
</dbReference>
<name>A0A128A5W6_9ARCH</name>
<dbReference type="InterPro" id="IPR011549">
    <property type="entry name" value="RibD_C"/>
</dbReference>
<gene>
    <name evidence="11" type="primary">arfC</name>
    <name evidence="11" type="ORF">NDEV_1966</name>
</gene>
<evidence type="ECO:0000256" key="5">
    <source>
        <dbReference type="ARBA" id="ARBA00022857"/>
    </source>
</evidence>
<evidence type="ECO:0000256" key="2">
    <source>
        <dbReference type="ARBA" id="ARBA00009723"/>
    </source>
</evidence>
<comment type="subunit">
    <text evidence="3">Homodimer.</text>
</comment>
<evidence type="ECO:0000313" key="11">
    <source>
        <dbReference type="EMBL" id="CUR52728.1"/>
    </source>
</evidence>
<evidence type="ECO:0000256" key="8">
    <source>
        <dbReference type="ARBA" id="ARBA00049020"/>
    </source>
</evidence>
<organism evidence="11 12">
    <name type="scientific">Nitrosotalea devaniterrae</name>
    <dbReference type="NCBI Taxonomy" id="1078905"/>
    <lineage>
        <taxon>Archaea</taxon>
        <taxon>Nitrososphaerota</taxon>
        <taxon>Nitrososphaeria</taxon>
        <taxon>Nitrosotaleales</taxon>
        <taxon>Nitrosotaleaceae</taxon>
        <taxon>Nitrosotalea</taxon>
    </lineage>
</organism>
<dbReference type="EMBL" id="LN890280">
    <property type="protein sequence ID" value="CUR52728.1"/>
    <property type="molecule type" value="Genomic_DNA"/>
</dbReference>
<evidence type="ECO:0000256" key="7">
    <source>
        <dbReference type="ARBA" id="ARBA00047550"/>
    </source>
</evidence>
<dbReference type="NCBIfam" id="TIGR00227">
    <property type="entry name" value="ribD_Cterm"/>
    <property type="match status" value="1"/>
</dbReference>
<dbReference type="Pfam" id="PF01872">
    <property type="entry name" value="RibD_C"/>
    <property type="match status" value="1"/>
</dbReference>
<evidence type="ECO:0000256" key="1">
    <source>
        <dbReference type="ARBA" id="ARBA00005104"/>
    </source>
</evidence>
<dbReference type="Proteomes" id="UP000196239">
    <property type="component" value="Chromosome 1"/>
</dbReference>
<dbReference type="GO" id="GO:0008703">
    <property type="term" value="F:5-amino-6-(5-phosphoribosylamino)uracil reductase activity"/>
    <property type="evidence" value="ECO:0007669"/>
    <property type="project" value="InterPro"/>
</dbReference>
<accession>A0A128A5W6</accession>
<dbReference type="SUPFAM" id="SSF53597">
    <property type="entry name" value="Dihydrofolate reductase-like"/>
    <property type="match status" value="1"/>
</dbReference>
<evidence type="ECO:0000313" key="12">
    <source>
        <dbReference type="Proteomes" id="UP000196239"/>
    </source>
</evidence>
<comment type="catalytic activity">
    <reaction evidence="7">
        <text>2,5-diamino-6-(1-D-ribitylamino)pyrimidin-4(3H)-one 5'-phosphate + NAD(+) = 2,5-diamino-6-(1-D-ribosylamino)pyrimidin-4(3H)-one 5'-phosphate + NADH + H(+)</text>
        <dbReference type="Rhea" id="RHEA:27274"/>
        <dbReference type="ChEBI" id="CHEBI:15378"/>
        <dbReference type="ChEBI" id="CHEBI:57540"/>
        <dbReference type="ChEBI" id="CHEBI:57945"/>
        <dbReference type="ChEBI" id="CHEBI:58890"/>
        <dbReference type="ChEBI" id="CHEBI:59545"/>
        <dbReference type="EC" id="1.1.1.302"/>
    </reaction>
</comment>
<comment type="catalytic activity">
    <reaction evidence="8">
        <text>2,5-diamino-6-(1-D-ribitylamino)pyrimidin-4(3H)-one 5'-phosphate + NADP(+) = 2,5-diamino-6-(1-D-ribosylamino)pyrimidin-4(3H)-one 5'-phosphate + NADPH + H(+)</text>
        <dbReference type="Rhea" id="RHEA:27278"/>
        <dbReference type="ChEBI" id="CHEBI:15378"/>
        <dbReference type="ChEBI" id="CHEBI:57783"/>
        <dbReference type="ChEBI" id="CHEBI:58349"/>
        <dbReference type="ChEBI" id="CHEBI:58890"/>
        <dbReference type="ChEBI" id="CHEBI:59545"/>
        <dbReference type="EC" id="1.1.1.302"/>
    </reaction>
</comment>
<protein>
    <recommendedName>
        <fullName evidence="9">2,5-diamino-6-(ribosylamino)-4(3H)-pyrimidinone 5'-phosphate reductase</fullName>
        <ecNumber evidence="9">1.1.1.302</ecNumber>
    </recommendedName>
</protein>
<comment type="similarity">
    <text evidence="2">Belongs to the HTP reductase family.</text>
</comment>
<evidence type="ECO:0000259" key="10">
    <source>
        <dbReference type="Pfam" id="PF01872"/>
    </source>
</evidence>
<evidence type="ECO:0000256" key="6">
    <source>
        <dbReference type="ARBA" id="ARBA00023002"/>
    </source>
</evidence>
<feature type="domain" description="Bacterial bifunctional deaminase-reductase C-terminal" evidence="10">
    <location>
        <begin position="6"/>
        <end position="210"/>
    </location>
</feature>
<reference evidence="12" key="1">
    <citation type="submission" date="2015-10" db="EMBL/GenBank/DDBJ databases">
        <authorList>
            <person name="Lehtovirta-Morley L.E."/>
            <person name="Vieille C."/>
        </authorList>
    </citation>
    <scope>NUCLEOTIDE SEQUENCE [LARGE SCALE GENOMIC DNA]</scope>
</reference>
<evidence type="ECO:0000256" key="4">
    <source>
        <dbReference type="ARBA" id="ARBA00022619"/>
    </source>
</evidence>
<evidence type="ECO:0000256" key="3">
    <source>
        <dbReference type="ARBA" id="ARBA00011738"/>
    </source>
</evidence>